<evidence type="ECO:0000313" key="10">
    <source>
        <dbReference type="Proteomes" id="UP001213681"/>
    </source>
</evidence>
<keyword evidence="10" id="KW-1185">Reference proteome</keyword>
<dbReference type="Gene3D" id="4.10.240.10">
    <property type="entry name" value="Zn(2)-C6 fungal-type DNA-binding domain"/>
    <property type="match status" value="1"/>
</dbReference>
<dbReference type="Pfam" id="PF04082">
    <property type="entry name" value="Fungal_trans"/>
    <property type="match status" value="1"/>
</dbReference>
<evidence type="ECO:0000256" key="3">
    <source>
        <dbReference type="ARBA" id="ARBA00023125"/>
    </source>
</evidence>
<dbReference type="AlphaFoldDB" id="A0AAD6BXU6"/>
<dbReference type="Pfam" id="PF00172">
    <property type="entry name" value="Zn_clus"/>
    <property type="match status" value="1"/>
</dbReference>
<dbReference type="InterPro" id="IPR051127">
    <property type="entry name" value="Fungal_SecMet_Regulators"/>
</dbReference>
<evidence type="ECO:0000256" key="1">
    <source>
        <dbReference type="ARBA" id="ARBA00022723"/>
    </source>
</evidence>
<name>A0AAD6BXU6_9EURO</name>
<feature type="compositionally biased region" description="Basic and acidic residues" evidence="6">
    <location>
        <begin position="109"/>
        <end position="119"/>
    </location>
</feature>
<dbReference type="RefSeq" id="XP_056761357.1">
    <property type="nucleotide sequence ID" value="XM_056912508.1"/>
</dbReference>
<dbReference type="GO" id="GO:0000978">
    <property type="term" value="F:RNA polymerase II cis-regulatory region sequence-specific DNA binding"/>
    <property type="evidence" value="ECO:0007669"/>
    <property type="project" value="TreeGrafter"/>
</dbReference>
<gene>
    <name evidence="9" type="ORF">N7458_009126</name>
</gene>
<keyword evidence="2" id="KW-0805">Transcription regulation</keyword>
<keyword evidence="4" id="KW-0804">Transcription</keyword>
<accession>A0AAD6BXU6</accession>
<dbReference type="EMBL" id="JAPVEA010000008">
    <property type="protein sequence ID" value="KAJ5438128.1"/>
    <property type="molecule type" value="Genomic_DNA"/>
</dbReference>
<feature type="region of interest" description="Disordered" evidence="6">
    <location>
        <begin position="107"/>
        <end position="128"/>
    </location>
</feature>
<evidence type="ECO:0000256" key="6">
    <source>
        <dbReference type="SAM" id="MobiDB-lite"/>
    </source>
</evidence>
<dbReference type="PANTHER" id="PTHR47424:SF9">
    <property type="entry name" value="TAH-2"/>
    <property type="match status" value="1"/>
</dbReference>
<keyword evidence="7" id="KW-1133">Transmembrane helix</keyword>
<dbReference type="GO" id="GO:0005634">
    <property type="term" value="C:nucleus"/>
    <property type="evidence" value="ECO:0007669"/>
    <property type="project" value="TreeGrafter"/>
</dbReference>
<dbReference type="Proteomes" id="UP001213681">
    <property type="component" value="Unassembled WGS sequence"/>
</dbReference>
<dbReference type="SMART" id="SM00066">
    <property type="entry name" value="GAL4"/>
    <property type="match status" value="1"/>
</dbReference>
<dbReference type="PROSITE" id="PS50048">
    <property type="entry name" value="ZN2_CY6_FUNGAL_2"/>
    <property type="match status" value="1"/>
</dbReference>
<dbReference type="PROSITE" id="PS00463">
    <property type="entry name" value="ZN2_CY6_FUNGAL_1"/>
    <property type="match status" value="1"/>
</dbReference>
<evidence type="ECO:0000256" key="4">
    <source>
        <dbReference type="ARBA" id="ARBA00023163"/>
    </source>
</evidence>
<evidence type="ECO:0000256" key="2">
    <source>
        <dbReference type="ARBA" id="ARBA00023015"/>
    </source>
</evidence>
<dbReference type="PANTHER" id="PTHR47424">
    <property type="entry name" value="REGULATORY PROTEIN GAL4"/>
    <property type="match status" value="1"/>
</dbReference>
<evidence type="ECO:0000259" key="8">
    <source>
        <dbReference type="PROSITE" id="PS50048"/>
    </source>
</evidence>
<sequence>MPRPKVRPENRQRSCRACLACKASKIRCDARDPCGSCLRRDQGNTCVYSGVDRRRKGQGKSRDVVSMDKVASLLAGLPSSHVSPNAPAIPMETPSSVERATPVLSPHAKAVDHSVREQESESYTSDKGGKVYMGETSSLSFLYFLKRTMRGYIGSAPFTEKGGQQVTVDTQDSTAEGMAQLLSFDERCSLLDFYFEATSGILDLFMAYEVDQLLSESPISCRSVLPRSSPASGDLKATFDLVFAIGAQTRGIGNDSQISASYFLRARAAAFDGMLMSQTLDTVRLFTLLAFYTLGACNRNAASMFLGIAAKAAVILNLNAIENDRKFPEEEVCTSVHNLDILSSFIFGRPKSLPAICPDLAEPALFDTEGGRNSRPLFTAMVKACNLLDHVVDTLGKNNNILHVPTAEELLRQLRQWSRELPRHILRFPMKCDSNATLQPADRQALLGSLHISCVHYFAVMLITRPFLVAYLMSRLRGKAPDDLISDPDEASDISIKNSKVSRLAQVCVSSAIEMVDMCVKAKNCSFTFRNLSILEAWIFGAGLVLGFSVFGGEPRKDIEDAFHGVQIILGDIALTSQQARLYHNILTSFADAIKKYKQRVAEERNYTVQHYMDRMLIFEASSDDTIANREGLSTVAQGSEDGWQLFLATTSQPQTVFDLADLPSSSLSNDSFATGRNDWLGVE</sequence>
<dbReference type="CDD" id="cd12148">
    <property type="entry name" value="fungal_TF_MHR"/>
    <property type="match status" value="1"/>
</dbReference>
<dbReference type="InterPro" id="IPR001138">
    <property type="entry name" value="Zn2Cys6_DnaBD"/>
</dbReference>
<dbReference type="GO" id="GO:0006351">
    <property type="term" value="P:DNA-templated transcription"/>
    <property type="evidence" value="ECO:0007669"/>
    <property type="project" value="InterPro"/>
</dbReference>
<dbReference type="GeneID" id="81602751"/>
<reference evidence="9" key="1">
    <citation type="submission" date="2022-12" db="EMBL/GenBank/DDBJ databases">
        <authorList>
            <person name="Petersen C."/>
        </authorList>
    </citation>
    <scope>NUCLEOTIDE SEQUENCE</scope>
    <source>
        <strain evidence="9">IBT 16125</strain>
    </source>
</reference>
<evidence type="ECO:0000256" key="7">
    <source>
        <dbReference type="SAM" id="Phobius"/>
    </source>
</evidence>
<dbReference type="CDD" id="cd00067">
    <property type="entry name" value="GAL4"/>
    <property type="match status" value="1"/>
</dbReference>
<dbReference type="SUPFAM" id="SSF57701">
    <property type="entry name" value="Zn2/Cys6 DNA-binding domain"/>
    <property type="match status" value="1"/>
</dbReference>
<dbReference type="InterPro" id="IPR007219">
    <property type="entry name" value="XnlR_reg_dom"/>
</dbReference>
<keyword evidence="5" id="KW-0539">Nucleus</keyword>
<evidence type="ECO:0000256" key="5">
    <source>
        <dbReference type="ARBA" id="ARBA00023242"/>
    </source>
</evidence>
<feature type="transmembrane region" description="Helical" evidence="7">
    <location>
        <begin position="455"/>
        <end position="473"/>
    </location>
</feature>
<reference evidence="9" key="2">
    <citation type="journal article" date="2023" name="IMA Fungus">
        <title>Comparative genomic study of the Penicillium genus elucidates a diverse pangenome and 15 lateral gene transfer events.</title>
        <authorList>
            <person name="Petersen C."/>
            <person name="Sorensen T."/>
            <person name="Nielsen M.R."/>
            <person name="Sondergaard T.E."/>
            <person name="Sorensen J.L."/>
            <person name="Fitzpatrick D.A."/>
            <person name="Frisvad J.C."/>
            <person name="Nielsen K.L."/>
        </authorList>
    </citation>
    <scope>NUCLEOTIDE SEQUENCE</scope>
    <source>
        <strain evidence="9">IBT 16125</strain>
    </source>
</reference>
<dbReference type="GO" id="GO:0008270">
    <property type="term" value="F:zinc ion binding"/>
    <property type="evidence" value="ECO:0007669"/>
    <property type="project" value="InterPro"/>
</dbReference>
<feature type="domain" description="Zn(2)-C6 fungal-type" evidence="8">
    <location>
        <begin position="17"/>
        <end position="48"/>
    </location>
</feature>
<keyword evidence="7" id="KW-0812">Transmembrane</keyword>
<comment type="caution">
    <text evidence="9">The sequence shown here is derived from an EMBL/GenBank/DDBJ whole genome shotgun (WGS) entry which is preliminary data.</text>
</comment>
<proteinExistence type="predicted"/>
<evidence type="ECO:0000313" key="9">
    <source>
        <dbReference type="EMBL" id="KAJ5438128.1"/>
    </source>
</evidence>
<keyword evidence="1" id="KW-0479">Metal-binding</keyword>
<organism evidence="9 10">
    <name type="scientific">Penicillium daleae</name>
    <dbReference type="NCBI Taxonomy" id="63821"/>
    <lineage>
        <taxon>Eukaryota</taxon>
        <taxon>Fungi</taxon>
        <taxon>Dikarya</taxon>
        <taxon>Ascomycota</taxon>
        <taxon>Pezizomycotina</taxon>
        <taxon>Eurotiomycetes</taxon>
        <taxon>Eurotiomycetidae</taxon>
        <taxon>Eurotiales</taxon>
        <taxon>Aspergillaceae</taxon>
        <taxon>Penicillium</taxon>
    </lineage>
</organism>
<dbReference type="GO" id="GO:0000981">
    <property type="term" value="F:DNA-binding transcription factor activity, RNA polymerase II-specific"/>
    <property type="evidence" value="ECO:0007669"/>
    <property type="project" value="InterPro"/>
</dbReference>
<keyword evidence="3" id="KW-0238">DNA-binding</keyword>
<protein>
    <recommendedName>
        <fullName evidence="8">Zn(2)-C6 fungal-type domain-containing protein</fullName>
    </recommendedName>
</protein>
<dbReference type="InterPro" id="IPR036864">
    <property type="entry name" value="Zn2-C6_fun-type_DNA-bd_sf"/>
</dbReference>
<dbReference type="GO" id="GO:0000435">
    <property type="term" value="P:positive regulation of transcription from RNA polymerase II promoter by galactose"/>
    <property type="evidence" value="ECO:0007669"/>
    <property type="project" value="TreeGrafter"/>
</dbReference>
<keyword evidence="7" id="KW-0472">Membrane</keyword>